<evidence type="ECO:0000313" key="7">
    <source>
        <dbReference type="EMBL" id="MBB3870489.1"/>
    </source>
</evidence>
<dbReference type="GO" id="GO:0009279">
    <property type="term" value="C:cell outer membrane"/>
    <property type="evidence" value="ECO:0007669"/>
    <property type="project" value="UniProtKB-SubCell"/>
</dbReference>
<keyword evidence="7" id="KW-0675">Receptor</keyword>
<dbReference type="RefSeq" id="WP_183194769.1">
    <property type="nucleotide sequence ID" value="NZ_JACIDA010000001.1"/>
</dbReference>
<proteinExistence type="inferred from homology"/>
<feature type="domain" description="TonB-dependent receptor-like beta-barrel" evidence="5">
    <location>
        <begin position="460"/>
        <end position="998"/>
    </location>
</feature>
<comment type="subcellular location">
    <subcellularLocation>
        <location evidence="1 4">Cell outer membrane</location>
    </subcellularLocation>
</comment>
<name>A0A7W6EY74_9CAUL</name>
<feature type="domain" description="TonB-dependent receptor plug" evidence="6">
    <location>
        <begin position="60"/>
        <end position="181"/>
    </location>
</feature>
<dbReference type="Proteomes" id="UP000532936">
    <property type="component" value="Unassembled WGS sequence"/>
</dbReference>
<dbReference type="Gene3D" id="2.40.170.20">
    <property type="entry name" value="TonB-dependent receptor, beta-barrel domain"/>
    <property type="match status" value="1"/>
</dbReference>
<dbReference type="AlphaFoldDB" id="A0A7W6EY74"/>
<dbReference type="SUPFAM" id="SSF56935">
    <property type="entry name" value="Porins"/>
    <property type="match status" value="1"/>
</dbReference>
<dbReference type="PANTHER" id="PTHR47234">
    <property type="match status" value="1"/>
</dbReference>
<dbReference type="PANTHER" id="PTHR47234:SF1">
    <property type="entry name" value="TONB-DEPENDENT RECEPTOR"/>
    <property type="match status" value="1"/>
</dbReference>
<keyword evidence="4" id="KW-0798">TonB box</keyword>
<evidence type="ECO:0000256" key="2">
    <source>
        <dbReference type="ARBA" id="ARBA00023136"/>
    </source>
</evidence>
<gene>
    <name evidence="7" type="ORF">GGR11_000003</name>
</gene>
<dbReference type="InterPro" id="IPR012910">
    <property type="entry name" value="Plug_dom"/>
</dbReference>
<comment type="similarity">
    <text evidence="4">Belongs to the TonB-dependent receptor family.</text>
</comment>
<dbReference type="InterPro" id="IPR036942">
    <property type="entry name" value="Beta-barrel_TonB_sf"/>
</dbReference>
<protein>
    <submittedName>
        <fullName evidence="7">Outer membrane receptor protein involved in Fe transport</fullName>
    </submittedName>
</protein>
<evidence type="ECO:0000256" key="1">
    <source>
        <dbReference type="ARBA" id="ARBA00004442"/>
    </source>
</evidence>
<evidence type="ECO:0000313" key="8">
    <source>
        <dbReference type="Proteomes" id="UP000532936"/>
    </source>
</evidence>
<dbReference type="Pfam" id="PF07715">
    <property type="entry name" value="Plug"/>
    <property type="match status" value="1"/>
</dbReference>
<dbReference type="Pfam" id="PF00593">
    <property type="entry name" value="TonB_dep_Rec_b-barrel"/>
    <property type="match status" value="1"/>
</dbReference>
<comment type="caution">
    <text evidence="7">The sequence shown here is derived from an EMBL/GenBank/DDBJ whole genome shotgun (WGS) entry which is preliminary data.</text>
</comment>
<evidence type="ECO:0000259" key="5">
    <source>
        <dbReference type="Pfam" id="PF00593"/>
    </source>
</evidence>
<accession>A0A7W6EY74</accession>
<keyword evidence="3" id="KW-0998">Cell outer membrane</keyword>
<dbReference type="InterPro" id="IPR037066">
    <property type="entry name" value="Plug_dom_sf"/>
</dbReference>
<organism evidence="7 8">
    <name type="scientific">Brevundimonas mediterranea</name>
    <dbReference type="NCBI Taxonomy" id="74329"/>
    <lineage>
        <taxon>Bacteria</taxon>
        <taxon>Pseudomonadati</taxon>
        <taxon>Pseudomonadota</taxon>
        <taxon>Alphaproteobacteria</taxon>
        <taxon>Caulobacterales</taxon>
        <taxon>Caulobacteraceae</taxon>
        <taxon>Brevundimonas</taxon>
    </lineage>
</organism>
<sequence length="1032" mass="113112">MDIEDAVSRLLEGTDLYIASHEGSTIILQKRSAGDSRAAEVQEVVVVGSRIRGTRINEALPVTVVDQSDLDAIGATDGDDLYRSIAQMGDVGFNEADSDNGGINNARGDVASIDLRSIGTGNTLVLLNGRRLVPHPGTQIENYVPVQTVNTNAIPTFGLRRVEVLADGAAALYGTDAVAGVVNNVLRDNFEGFTAQGAIGRDEGGMEEYSFDFQAGKDFNDGKTNVSIMGGYLTRDPLYIWERDYATVEGRVARFGGRASGLDYGTYSTITAWSEGVRLNPTTYKPAAATTRVNGQTLTSTAGTFHVQPSTNPGCLANGFVAGTCFDNSTLATTTEDANLRYDLDTMRTISSAVDRANLFSFVNHRFDNGVEVFGELGYYWGETWSQRQQDTPLETIQRVLMSPTAYWNPLGAVGVTARLPGLTTGTGTAAFPAGGAAVEVQDFRFSDLGYRTIEVENITTRYLGGLRGQWRGFDWESAVLYSKAKVTDQMDGISMTGLQAAINRTTPDAYNPFVGGDLTSPKDGAFGLNNQATIDTMLVKVYREAETELMQWDFKVSKADLFRLPGGDVGMAGGVEARRETFAEDRDPRLDGTITFTDLAGGVSMSDVMGVTYTPDSHGARNVYSAFLEAAIPVVSPEMKIPWVQSIDVQLAGRVEQYSLFGTVAAPKVALAYRPNDWLMFRSAWSQGFRAPNLLQLHQPDFERSNARRDYAACAVQLAIGAIPTLTTSNDYCTSESRIERRAGNKDLKAEDSENLSVGVVFEPKLWDDRFGDLTFTVDYWKIRQENLVGIFGGTNQLIMDYYLRQIGSSNPNVIRAEPDAQQIADAAAARLAPVGTLASIKDDYMNLQPRESEGLDFRVFYSVRNTPTGDWRISLNASQKLKLYQEPSEQHQTLLDALAAGVISGVSISGVEDLIGRNGRPEWKMTASVTWSLGPWTSGWYSSYVSEFDDTSATYVNTEIPWVIKEWLTHNLYFQYEFDKDGPAGGARLRVGARNIFDEDPPLADDRFGYSGSVHSNRGRWWYASIRKSF</sequence>
<keyword evidence="2 4" id="KW-0472">Membrane</keyword>
<evidence type="ECO:0000256" key="3">
    <source>
        <dbReference type="ARBA" id="ARBA00023237"/>
    </source>
</evidence>
<dbReference type="EMBL" id="JACIDA010000001">
    <property type="protein sequence ID" value="MBB3870489.1"/>
    <property type="molecule type" value="Genomic_DNA"/>
</dbReference>
<dbReference type="Gene3D" id="2.170.130.10">
    <property type="entry name" value="TonB-dependent receptor, plug domain"/>
    <property type="match status" value="1"/>
</dbReference>
<evidence type="ECO:0000256" key="4">
    <source>
        <dbReference type="RuleBase" id="RU003357"/>
    </source>
</evidence>
<evidence type="ECO:0000259" key="6">
    <source>
        <dbReference type="Pfam" id="PF07715"/>
    </source>
</evidence>
<dbReference type="InterPro" id="IPR000531">
    <property type="entry name" value="Beta-barrel_TonB"/>
</dbReference>
<reference evidence="7 8" key="1">
    <citation type="submission" date="2020-08" db="EMBL/GenBank/DDBJ databases">
        <title>Genomic Encyclopedia of Type Strains, Phase IV (KMG-IV): sequencing the most valuable type-strain genomes for metagenomic binning, comparative biology and taxonomic classification.</title>
        <authorList>
            <person name="Goeker M."/>
        </authorList>
    </citation>
    <scope>NUCLEOTIDE SEQUENCE [LARGE SCALE GENOMIC DNA]</scope>
    <source>
        <strain evidence="7 8">DSM 14878</strain>
    </source>
</reference>